<name>A0A4D9CWF2_9STRA</name>
<dbReference type="GO" id="GO:0030244">
    <property type="term" value="P:cellulose biosynthetic process"/>
    <property type="evidence" value="ECO:0007669"/>
    <property type="project" value="InterPro"/>
</dbReference>
<keyword evidence="5 8" id="KW-1133">Transmembrane helix</keyword>
<keyword evidence="2" id="KW-0328">Glycosyltransferase</keyword>
<evidence type="ECO:0000256" key="4">
    <source>
        <dbReference type="ARBA" id="ARBA00022692"/>
    </source>
</evidence>
<dbReference type="PANTHER" id="PTHR43867:SF2">
    <property type="entry name" value="CELLULOSE SYNTHASE CATALYTIC SUBUNIT A [UDP-FORMING]"/>
    <property type="match status" value="1"/>
</dbReference>
<feature type="transmembrane region" description="Helical" evidence="8">
    <location>
        <begin position="533"/>
        <end position="552"/>
    </location>
</feature>
<accession>A0A4D9CWF2</accession>
<evidence type="ECO:0000256" key="1">
    <source>
        <dbReference type="ARBA" id="ARBA00004127"/>
    </source>
</evidence>
<evidence type="ECO:0000256" key="5">
    <source>
        <dbReference type="ARBA" id="ARBA00022989"/>
    </source>
</evidence>
<dbReference type="EMBL" id="SDOX01000122">
    <property type="protein sequence ID" value="TFJ81853.1"/>
    <property type="molecule type" value="Genomic_DNA"/>
</dbReference>
<evidence type="ECO:0000256" key="2">
    <source>
        <dbReference type="ARBA" id="ARBA00022676"/>
    </source>
</evidence>
<proteinExistence type="predicted"/>
<sequence>MSVPRLRSPGKKAVSNESAFASSKAAKDHNAALQEGRVMPVPQLKSSLIPVYTQEELDADVIAPNKLLLFYERGVVLLSFAAMIIYMGWRWSSFVTHRSSYWISAPLIISETSLVIPGLFISYFMIWHRILRPRKRLSDMPISDAEKPTVDVLIPCYTEPVEIIRDTLVAACHIDYPVDKITVNICDDGKDRDEVRALVDAVREENRARGNHIVLRYFRRVKEVGKPHHAKAGNLNNAILNEGTTGQFLVIFDCDMVAESHFLDALIPHFYTRTGEEKYEVDPDVALIQSPQSFFGVPLSDPLGQQYRYFYGPVLQGWDGADSAPCCGTNVIFSRACLTAIGGFIYGSVTEDFLTSMYLHNAGFKTKYVHEYLARGLSPESLHDFMKQRLRWAGGAVEIFFYHNSLWRQGLTLKQKYLYFWAGLQALLGFPLFLVCIIPFIALADYRVAVAPVDAGMYLYFMGAFMTFTVWMLFVSYRDVPKLYLMRSVQESVFMLFCKVDAVFKVLRHGKMVFAVTNKDIQQSQMRKEFGHIIPHMLYYILSALCFARVAYNATLPTFTREKLLGQAVSLIWISVVLWQLYPPIGMVFGEYFNSLKKPAKRAAAMADDGSDPRLVPVTPKLPSSP</sequence>
<evidence type="ECO:0000313" key="11">
    <source>
        <dbReference type="Proteomes" id="UP000355283"/>
    </source>
</evidence>
<reference evidence="10 11" key="1">
    <citation type="submission" date="2019-01" db="EMBL/GenBank/DDBJ databases">
        <title>Nuclear Genome Assembly of the Microalgal Biofuel strain Nannochloropsis salina CCMP1776.</title>
        <authorList>
            <person name="Hovde B."/>
        </authorList>
    </citation>
    <scope>NUCLEOTIDE SEQUENCE [LARGE SCALE GENOMIC DNA]</scope>
    <source>
        <strain evidence="10 11">CCMP1776</strain>
    </source>
</reference>
<feature type="region of interest" description="Disordered" evidence="7">
    <location>
        <begin position="1"/>
        <end position="22"/>
    </location>
</feature>
<dbReference type="GO" id="GO:0012505">
    <property type="term" value="C:endomembrane system"/>
    <property type="evidence" value="ECO:0007669"/>
    <property type="project" value="UniProtKB-SubCell"/>
</dbReference>
<dbReference type="GO" id="GO:0016020">
    <property type="term" value="C:membrane"/>
    <property type="evidence" value="ECO:0007669"/>
    <property type="project" value="InterPro"/>
</dbReference>
<comment type="caution">
    <text evidence="10">The sequence shown here is derived from an EMBL/GenBank/DDBJ whole genome shotgun (WGS) entry which is preliminary data.</text>
</comment>
<keyword evidence="6 8" id="KW-0472">Membrane</keyword>
<dbReference type="InterPro" id="IPR050321">
    <property type="entry name" value="Glycosyltr_2/OpgH_subfam"/>
</dbReference>
<feature type="region of interest" description="Disordered" evidence="7">
    <location>
        <begin position="605"/>
        <end position="626"/>
    </location>
</feature>
<evidence type="ECO:0000313" key="10">
    <source>
        <dbReference type="EMBL" id="TFJ81853.1"/>
    </source>
</evidence>
<evidence type="ECO:0000256" key="8">
    <source>
        <dbReference type="SAM" id="Phobius"/>
    </source>
</evidence>
<dbReference type="InterPro" id="IPR029044">
    <property type="entry name" value="Nucleotide-diphossugar_trans"/>
</dbReference>
<dbReference type="SUPFAM" id="SSF53448">
    <property type="entry name" value="Nucleotide-diphospho-sugar transferases"/>
    <property type="match status" value="1"/>
</dbReference>
<gene>
    <name evidence="10" type="ORF">NSK_007100</name>
</gene>
<dbReference type="AlphaFoldDB" id="A0A4D9CWF2"/>
<feature type="domain" description="Glycosyltransferase 2-like" evidence="9">
    <location>
        <begin position="152"/>
        <end position="272"/>
    </location>
</feature>
<dbReference type="PANTHER" id="PTHR43867">
    <property type="entry name" value="CELLULOSE SYNTHASE CATALYTIC SUBUNIT A [UDP-FORMING]"/>
    <property type="match status" value="1"/>
</dbReference>
<keyword evidence="3" id="KW-0808">Transferase</keyword>
<comment type="subcellular location">
    <subcellularLocation>
        <location evidence="1">Endomembrane system</location>
        <topology evidence="1">Multi-pass membrane protein</topology>
    </subcellularLocation>
</comment>
<dbReference type="Proteomes" id="UP000355283">
    <property type="component" value="Unassembled WGS sequence"/>
</dbReference>
<dbReference type="OrthoDB" id="72851at2759"/>
<feature type="transmembrane region" description="Helical" evidence="8">
    <location>
        <begin position="101"/>
        <end position="126"/>
    </location>
</feature>
<feature type="transmembrane region" description="Helical" evidence="8">
    <location>
        <begin position="455"/>
        <end position="477"/>
    </location>
</feature>
<dbReference type="CDD" id="cd06421">
    <property type="entry name" value="CESA_CelA_like"/>
    <property type="match status" value="1"/>
</dbReference>
<organism evidence="10 11">
    <name type="scientific">Nannochloropsis salina CCMP1776</name>
    <dbReference type="NCBI Taxonomy" id="1027361"/>
    <lineage>
        <taxon>Eukaryota</taxon>
        <taxon>Sar</taxon>
        <taxon>Stramenopiles</taxon>
        <taxon>Ochrophyta</taxon>
        <taxon>Eustigmatophyceae</taxon>
        <taxon>Eustigmatales</taxon>
        <taxon>Monodopsidaceae</taxon>
        <taxon>Microchloropsis</taxon>
        <taxon>Microchloropsis salina</taxon>
    </lineage>
</organism>
<evidence type="ECO:0000256" key="3">
    <source>
        <dbReference type="ARBA" id="ARBA00022679"/>
    </source>
</evidence>
<dbReference type="Gene3D" id="3.90.550.10">
    <property type="entry name" value="Spore Coat Polysaccharide Biosynthesis Protein SpsA, Chain A"/>
    <property type="match status" value="1"/>
</dbReference>
<protein>
    <recommendedName>
        <fullName evidence="9">Glycosyltransferase 2-like domain-containing protein</fullName>
    </recommendedName>
</protein>
<dbReference type="Pfam" id="PF00535">
    <property type="entry name" value="Glycos_transf_2"/>
    <property type="match status" value="1"/>
</dbReference>
<feature type="transmembrane region" description="Helical" evidence="8">
    <location>
        <begin position="70"/>
        <end position="89"/>
    </location>
</feature>
<dbReference type="GO" id="GO:0016760">
    <property type="term" value="F:cellulose synthase (UDP-forming) activity"/>
    <property type="evidence" value="ECO:0007669"/>
    <property type="project" value="InterPro"/>
</dbReference>
<feature type="transmembrane region" description="Helical" evidence="8">
    <location>
        <begin position="418"/>
        <end position="443"/>
    </location>
</feature>
<evidence type="ECO:0000256" key="6">
    <source>
        <dbReference type="ARBA" id="ARBA00023136"/>
    </source>
</evidence>
<dbReference type="InterPro" id="IPR001173">
    <property type="entry name" value="Glyco_trans_2-like"/>
</dbReference>
<dbReference type="Pfam" id="PF03552">
    <property type="entry name" value="Cellulose_synt"/>
    <property type="match status" value="1"/>
</dbReference>
<evidence type="ECO:0000259" key="9">
    <source>
        <dbReference type="Pfam" id="PF00535"/>
    </source>
</evidence>
<keyword evidence="4 8" id="KW-0812">Transmembrane</keyword>
<feature type="transmembrane region" description="Helical" evidence="8">
    <location>
        <begin position="572"/>
        <end position="593"/>
    </location>
</feature>
<evidence type="ECO:0000256" key="7">
    <source>
        <dbReference type="SAM" id="MobiDB-lite"/>
    </source>
</evidence>
<dbReference type="InterPro" id="IPR005150">
    <property type="entry name" value="Cellulose_synth"/>
</dbReference>
<keyword evidence="11" id="KW-1185">Reference proteome</keyword>